<dbReference type="PROSITE" id="PS00636">
    <property type="entry name" value="DNAJ_1"/>
    <property type="match status" value="1"/>
</dbReference>
<dbReference type="PANTHER" id="PTHR43908">
    <property type="entry name" value="AT29763P-RELATED"/>
    <property type="match status" value="1"/>
</dbReference>
<dbReference type="InterPro" id="IPR036869">
    <property type="entry name" value="J_dom_sf"/>
</dbReference>
<feature type="domain" description="J" evidence="8">
    <location>
        <begin position="83"/>
        <end position="147"/>
    </location>
</feature>
<feature type="region of interest" description="Disordered" evidence="7">
    <location>
        <begin position="49"/>
        <end position="70"/>
    </location>
</feature>
<dbReference type="AlphaFoldDB" id="A0A6I8P9Y9"/>
<keyword evidence="3" id="KW-0256">Endoplasmic reticulum</keyword>
<dbReference type="Pfam" id="PF00226">
    <property type="entry name" value="DnaJ"/>
    <property type="match status" value="1"/>
</dbReference>
<organism evidence="9 10">
    <name type="scientific">Ornithorhynchus anatinus</name>
    <name type="common">Duckbill platypus</name>
    <dbReference type="NCBI Taxonomy" id="9258"/>
    <lineage>
        <taxon>Eukaryota</taxon>
        <taxon>Metazoa</taxon>
        <taxon>Chordata</taxon>
        <taxon>Craniata</taxon>
        <taxon>Vertebrata</taxon>
        <taxon>Euteleostomi</taxon>
        <taxon>Mammalia</taxon>
        <taxon>Monotremata</taxon>
        <taxon>Ornithorhynchidae</taxon>
        <taxon>Ornithorhynchus</taxon>
    </lineage>
</organism>
<evidence type="ECO:0000256" key="4">
    <source>
        <dbReference type="ARBA" id="ARBA00022989"/>
    </source>
</evidence>
<evidence type="ECO:0000313" key="10">
    <source>
        <dbReference type="Proteomes" id="UP000002279"/>
    </source>
</evidence>
<evidence type="ECO:0000259" key="8">
    <source>
        <dbReference type="PROSITE" id="PS50076"/>
    </source>
</evidence>
<dbReference type="SMART" id="SM00271">
    <property type="entry name" value="DnaJ"/>
    <property type="match status" value="1"/>
</dbReference>
<dbReference type="Ensembl" id="ENSOANT00000052567.1">
    <property type="protein sequence ID" value="ENSOANP00000049076.1"/>
    <property type="gene ID" value="ENSOANG00000006949.2"/>
</dbReference>
<evidence type="ECO:0000256" key="5">
    <source>
        <dbReference type="ARBA" id="ARBA00023136"/>
    </source>
</evidence>
<evidence type="ECO:0000256" key="6">
    <source>
        <dbReference type="ARBA" id="ARBA00023186"/>
    </source>
</evidence>
<dbReference type="InterPro" id="IPR051100">
    <property type="entry name" value="DnaJ_subfamily_B/C"/>
</dbReference>
<keyword evidence="6" id="KW-0143">Chaperone</keyword>
<dbReference type="Bgee" id="ENSOANG00000006949">
    <property type="expression patterns" value="Expressed in cerebellum and 7 other cell types or tissues"/>
</dbReference>
<protein>
    <submittedName>
        <fullName evidence="9">DnaJ heat shock protein family (Hsp40) member C18</fullName>
    </submittedName>
</protein>
<dbReference type="InParanoid" id="A0A6I8P9Y9"/>
<dbReference type="PANTHER" id="PTHR43908:SF2">
    <property type="entry name" value="DNAJ HOMOLOG SUBFAMILY C MEMBER 18"/>
    <property type="match status" value="1"/>
</dbReference>
<dbReference type="InterPro" id="IPR001623">
    <property type="entry name" value="DnaJ_domain"/>
</dbReference>
<accession>A0A6I8P9Y9</accession>
<dbReference type="SUPFAM" id="SSF46565">
    <property type="entry name" value="Chaperone J-domain"/>
    <property type="match status" value="1"/>
</dbReference>
<evidence type="ECO:0000256" key="3">
    <source>
        <dbReference type="ARBA" id="ARBA00022824"/>
    </source>
</evidence>
<dbReference type="Proteomes" id="UP000002279">
    <property type="component" value="Chromosome X2"/>
</dbReference>
<keyword evidence="10" id="KW-1185">Reference proteome</keyword>
<evidence type="ECO:0000256" key="1">
    <source>
        <dbReference type="ARBA" id="ARBA00004389"/>
    </source>
</evidence>
<reference evidence="9" key="3">
    <citation type="submission" date="2025-09" db="UniProtKB">
        <authorList>
            <consortium name="Ensembl"/>
        </authorList>
    </citation>
    <scope>IDENTIFICATION</scope>
    <source>
        <strain evidence="9">Glennie</strain>
    </source>
</reference>
<reference evidence="9" key="2">
    <citation type="submission" date="2025-08" db="UniProtKB">
        <authorList>
            <consortium name="Ensembl"/>
        </authorList>
    </citation>
    <scope>IDENTIFICATION</scope>
    <source>
        <strain evidence="9">Glennie</strain>
    </source>
</reference>
<dbReference type="GO" id="GO:0005789">
    <property type="term" value="C:endoplasmic reticulum membrane"/>
    <property type="evidence" value="ECO:0007669"/>
    <property type="project" value="UniProtKB-SubCell"/>
</dbReference>
<dbReference type="CDD" id="cd06257">
    <property type="entry name" value="DnaJ"/>
    <property type="match status" value="1"/>
</dbReference>
<evidence type="ECO:0000256" key="2">
    <source>
        <dbReference type="ARBA" id="ARBA00022692"/>
    </source>
</evidence>
<keyword evidence="4" id="KW-1133">Transmembrane helix</keyword>
<dbReference type="PRINTS" id="PR00625">
    <property type="entry name" value="JDOMAIN"/>
</dbReference>
<dbReference type="InterPro" id="IPR018253">
    <property type="entry name" value="DnaJ_domain_CS"/>
</dbReference>
<dbReference type="FunCoup" id="A0A6I8P9Y9">
    <property type="interactions" value="597"/>
</dbReference>
<evidence type="ECO:0000256" key="7">
    <source>
        <dbReference type="SAM" id="MobiDB-lite"/>
    </source>
</evidence>
<evidence type="ECO:0000313" key="9">
    <source>
        <dbReference type="Ensembl" id="ENSOANP00000049076.1"/>
    </source>
</evidence>
<gene>
    <name evidence="9" type="primary">DNAJC18</name>
</gene>
<reference evidence="9 10" key="1">
    <citation type="journal article" date="2008" name="Nature">
        <title>Genome analysis of the platypus reveals unique signatures of evolution.</title>
        <authorList>
            <person name="Warren W.C."/>
            <person name="Hillier L.W."/>
            <person name="Marshall Graves J.A."/>
            <person name="Birney E."/>
            <person name="Ponting C.P."/>
            <person name="Grutzner F."/>
            <person name="Belov K."/>
            <person name="Miller W."/>
            <person name="Clarke L."/>
            <person name="Chinwalla A.T."/>
            <person name="Yang S.P."/>
            <person name="Heger A."/>
            <person name="Locke D.P."/>
            <person name="Miethke P."/>
            <person name="Waters P.D."/>
            <person name="Veyrunes F."/>
            <person name="Fulton L."/>
            <person name="Fulton B."/>
            <person name="Graves T."/>
            <person name="Wallis J."/>
            <person name="Puente X.S."/>
            <person name="Lopez-Otin C."/>
            <person name="Ordonez G.R."/>
            <person name="Eichler E.E."/>
            <person name="Chen L."/>
            <person name="Cheng Z."/>
            <person name="Deakin J.E."/>
            <person name="Alsop A."/>
            <person name="Thompson K."/>
            <person name="Kirby P."/>
            <person name="Papenfuss A.T."/>
            <person name="Wakefield M.J."/>
            <person name="Olender T."/>
            <person name="Lancet D."/>
            <person name="Huttley G.A."/>
            <person name="Smit A.F."/>
            <person name="Pask A."/>
            <person name="Temple-Smith P."/>
            <person name="Batzer M.A."/>
            <person name="Walker J.A."/>
            <person name="Konkel M.K."/>
            <person name="Harris R.S."/>
            <person name="Whittington C.M."/>
            <person name="Wong E.S."/>
            <person name="Gemmell N.J."/>
            <person name="Buschiazzo E."/>
            <person name="Vargas Jentzsch I.M."/>
            <person name="Merkel A."/>
            <person name="Schmitz J."/>
            <person name="Zemann A."/>
            <person name="Churakov G."/>
            <person name="Kriegs J.O."/>
            <person name="Brosius J."/>
            <person name="Murchison E.P."/>
            <person name="Sachidanandam R."/>
            <person name="Smith C."/>
            <person name="Hannon G.J."/>
            <person name="Tsend-Ayush E."/>
            <person name="McMillan D."/>
            <person name="Attenborough R."/>
            <person name="Rens W."/>
            <person name="Ferguson-Smith M."/>
            <person name="Lefevre C.M."/>
            <person name="Sharp J.A."/>
            <person name="Nicholas K.R."/>
            <person name="Ray D.A."/>
            <person name="Kube M."/>
            <person name="Reinhardt R."/>
            <person name="Pringle T.H."/>
            <person name="Taylor J."/>
            <person name="Jones R.C."/>
            <person name="Nixon B."/>
            <person name="Dacheux J.L."/>
            <person name="Niwa H."/>
            <person name="Sekita Y."/>
            <person name="Huang X."/>
            <person name="Stark A."/>
            <person name="Kheradpour P."/>
            <person name="Kellis M."/>
            <person name="Flicek P."/>
            <person name="Chen Y."/>
            <person name="Webber C."/>
            <person name="Hardison R."/>
            <person name="Nelson J."/>
            <person name="Hallsworth-Pepin K."/>
            <person name="Delehaunty K."/>
            <person name="Markovic C."/>
            <person name="Minx P."/>
            <person name="Feng Y."/>
            <person name="Kremitzki C."/>
            <person name="Mitreva M."/>
            <person name="Glasscock J."/>
            <person name="Wylie T."/>
            <person name="Wohldmann P."/>
            <person name="Thiru P."/>
            <person name="Nhan M.N."/>
            <person name="Pohl C.S."/>
            <person name="Smith S.M."/>
            <person name="Hou S."/>
            <person name="Nefedov M."/>
            <person name="de Jong P.J."/>
            <person name="Renfree M.B."/>
            <person name="Mardis E.R."/>
            <person name="Wilson R.K."/>
        </authorList>
    </citation>
    <scope>NUCLEOTIDE SEQUENCE [LARGE SCALE GENOMIC DNA]</scope>
    <source>
        <strain evidence="9 10">Glennie</strain>
    </source>
</reference>
<sequence length="379" mass="43292">MAATWGNGERWTEAYLEALRRNRYPAGDPGERADCCACWECMRAKKERTPEGERRSQARSGEGSGTYTEEQLRGVQRIEQCRNCYEILGIDRDASAEDLKKAYRRLALKFHPDKNQAPGATEAFKAIGHAFAVLSNPDRRLRYDGFGSEREPVVIPQRRPSRCYEEFETDITPEELFNVFFEGSFPSGNIHMFSNGTSDAHHYRQRHRNERVPTQEEEEEEKPQNPYSVFIQLLPVLVIVAISVVTQLAATTPPYSLFYKASLGHTVSRETQTLQVPYFVNKHFEKAYEGASLHDLEKTVEKDYIDHVQTSCWKEKQQSKNPTGPVVPAPSLVHSVVFIERLLCAEHCAEHLVEYKSTVNRHAPRPRRAHGLQLLTITA</sequence>
<keyword evidence="5" id="KW-0472">Membrane</keyword>
<feature type="region of interest" description="Disordered" evidence="7">
    <location>
        <begin position="197"/>
        <end position="224"/>
    </location>
</feature>
<dbReference type="PROSITE" id="PS50076">
    <property type="entry name" value="DNAJ_2"/>
    <property type="match status" value="1"/>
</dbReference>
<dbReference type="GeneTree" id="ENSGT00940000160925"/>
<proteinExistence type="predicted"/>
<name>A0A6I8P9Y9_ORNAN</name>
<dbReference type="Pfam" id="PF09320">
    <property type="entry name" value="DUF1977"/>
    <property type="match status" value="1"/>
</dbReference>
<comment type="subcellular location">
    <subcellularLocation>
        <location evidence="1">Endoplasmic reticulum membrane</location>
        <topology evidence="1">Single-pass membrane protein</topology>
    </subcellularLocation>
</comment>
<dbReference type="Gene3D" id="1.10.287.110">
    <property type="entry name" value="DnaJ domain"/>
    <property type="match status" value="1"/>
</dbReference>
<dbReference type="InterPro" id="IPR015399">
    <property type="entry name" value="DUF1977_DnaJ-like"/>
</dbReference>
<keyword evidence="2" id="KW-0812">Transmembrane</keyword>